<name>A0A423VBP3_9PEZI</name>
<evidence type="ECO:0000313" key="1">
    <source>
        <dbReference type="EMBL" id="ROV88368.1"/>
    </source>
</evidence>
<sequence>MKEVPSGFGYIVTGQGVLWHALQSGDAPICVSAGAGAGVVQVREPRSRIERVIVHGAVASCNAAVGASAGFWMGFKTKTVAVAEDLVKDVDAVDTGWPM</sequence>
<organism evidence="1 2">
    <name type="scientific">Cytospora leucostoma</name>
    <dbReference type="NCBI Taxonomy" id="1230097"/>
    <lineage>
        <taxon>Eukaryota</taxon>
        <taxon>Fungi</taxon>
        <taxon>Dikarya</taxon>
        <taxon>Ascomycota</taxon>
        <taxon>Pezizomycotina</taxon>
        <taxon>Sordariomycetes</taxon>
        <taxon>Sordariomycetidae</taxon>
        <taxon>Diaporthales</taxon>
        <taxon>Cytosporaceae</taxon>
        <taxon>Cytospora</taxon>
    </lineage>
</organism>
<proteinExistence type="predicted"/>
<dbReference type="Proteomes" id="UP000285146">
    <property type="component" value="Unassembled WGS sequence"/>
</dbReference>
<dbReference type="AlphaFoldDB" id="A0A423VBP3"/>
<dbReference type="EMBL" id="LKEB01000120">
    <property type="protein sequence ID" value="ROV88368.1"/>
    <property type="molecule type" value="Genomic_DNA"/>
</dbReference>
<gene>
    <name evidence="1" type="ORF">VPNG_10273</name>
</gene>
<reference evidence="1 2" key="1">
    <citation type="submission" date="2015-09" db="EMBL/GenBank/DDBJ databases">
        <title>Host preference determinants of Valsa canker pathogens revealed by comparative genomics.</title>
        <authorList>
            <person name="Yin Z."/>
            <person name="Huang L."/>
        </authorList>
    </citation>
    <scope>NUCLEOTIDE SEQUENCE [LARGE SCALE GENOMIC DNA]</scope>
    <source>
        <strain evidence="1 2">SXYLt</strain>
    </source>
</reference>
<protein>
    <submittedName>
        <fullName evidence="1">Uncharacterized protein</fullName>
    </submittedName>
</protein>
<comment type="caution">
    <text evidence="1">The sequence shown here is derived from an EMBL/GenBank/DDBJ whole genome shotgun (WGS) entry which is preliminary data.</text>
</comment>
<dbReference type="InParanoid" id="A0A423VBP3"/>
<evidence type="ECO:0000313" key="2">
    <source>
        <dbReference type="Proteomes" id="UP000285146"/>
    </source>
</evidence>
<accession>A0A423VBP3</accession>
<keyword evidence="2" id="KW-1185">Reference proteome</keyword>